<feature type="transmembrane region" description="Helical" evidence="6">
    <location>
        <begin position="70"/>
        <end position="87"/>
    </location>
</feature>
<protein>
    <recommendedName>
        <fullName evidence="9">Phospho-N-acetylmuramoyl-pentapeptide-transferase</fullName>
    </recommendedName>
</protein>
<evidence type="ECO:0000256" key="3">
    <source>
        <dbReference type="ARBA" id="ARBA00022692"/>
    </source>
</evidence>
<evidence type="ECO:0008006" key="9">
    <source>
        <dbReference type="Google" id="ProtNLM"/>
    </source>
</evidence>
<dbReference type="STRING" id="1802363.A2682_01165"/>
<dbReference type="AlphaFoldDB" id="A0A1G2PLQ2"/>
<comment type="subcellular location">
    <subcellularLocation>
        <location evidence="1">Membrane</location>
        <topology evidence="1">Multi-pass membrane protein</topology>
    </subcellularLocation>
</comment>
<proteinExistence type="predicted"/>
<dbReference type="PANTHER" id="PTHR22926">
    <property type="entry name" value="PHOSPHO-N-ACETYLMURAMOYL-PENTAPEPTIDE-TRANSFERASE"/>
    <property type="match status" value="1"/>
</dbReference>
<evidence type="ECO:0000313" key="7">
    <source>
        <dbReference type="EMBL" id="OHA49258.1"/>
    </source>
</evidence>
<name>A0A1G2PLQ2_TERXR</name>
<dbReference type="InterPro" id="IPR000715">
    <property type="entry name" value="Glycosyl_transferase_4"/>
</dbReference>
<feature type="transmembrane region" description="Helical" evidence="6">
    <location>
        <begin position="141"/>
        <end position="160"/>
    </location>
</feature>
<dbReference type="PANTHER" id="PTHR22926:SF5">
    <property type="entry name" value="PHOSPHO-N-ACETYLMURAMOYL-PENTAPEPTIDE-TRANSFERASE HOMOLOG"/>
    <property type="match status" value="1"/>
</dbReference>
<feature type="transmembrane region" description="Helical" evidence="6">
    <location>
        <begin position="205"/>
        <end position="223"/>
    </location>
</feature>
<accession>A0A1G2PLQ2</accession>
<dbReference type="GO" id="GO:0044038">
    <property type="term" value="P:cell wall macromolecule biosynthetic process"/>
    <property type="evidence" value="ECO:0007669"/>
    <property type="project" value="TreeGrafter"/>
</dbReference>
<evidence type="ECO:0000256" key="2">
    <source>
        <dbReference type="ARBA" id="ARBA00022679"/>
    </source>
</evidence>
<sequence length="351" mass="38796">MQLDAFKVLFWSVAGFTAAMMWTPLLTGFLYRHRMWRKEVRAKTPDGYVPVEFQKLHAEREVRVPRMGGLLIWVTATLLTVIGFLVARFTESPLADKLNLLSRNQTWLPVATLIAASLVGLADDVLQVFGRGGYAGGGIRFSRRLAMVTAIALVGAWWFFFRLDQASVTIPFLGEYALGFWFFPFFVLVMLATFSGGVVDGIDGLAGGIFATIFASYAAIAFFQQQYDIAAFCGLLVGAILAFLWFNVPPARFYMTETGVLGLTTTLTVVAFLTNAVAVLPIISFVLVAESASVILQFLSKRLRHGKKIFRVAPIHHHFEAIGWPPEKVTMRFWIISAVAASLGVIIQLLG</sequence>
<keyword evidence="2" id="KW-0808">Transferase</keyword>
<feature type="transmembrane region" description="Helical" evidence="6">
    <location>
        <begin position="107"/>
        <end position="129"/>
    </location>
</feature>
<feature type="transmembrane region" description="Helical" evidence="6">
    <location>
        <begin position="229"/>
        <end position="246"/>
    </location>
</feature>
<dbReference type="Pfam" id="PF00953">
    <property type="entry name" value="Glycos_transf_4"/>
    <property type="match status" value="1"/>
</dbReference>
<keyword evidence="5 6" id="KW-0472">Membrane</keyword>
<gene>
    <name evidence="7" type="ORF">A2682_01165</name>
</gene>
<dbReference type="Proteomes" id="UP000178690">
    <property type="component" value="Unassembled WGS sequence"/>
</dbReference>
<keyword evidence="4 6" id="KW-1133">Transmembrane helix</keyword>
<evidence type="ECO:0000256" key="6">
    <source>
        <dbReference type="SAM" id="Phobius"/>
    </source>
</evidence>
<evidence type="ECO:0000313" key="8">
    <source>
        <dbReference type="Proteomes" id="UP000178690"/>
    </source>
</evidence>
<organism evidence="7 8">
    <name type="scientific">Terrybacteria sp. (strain RIFCSPHIGHO2_01_FULL_58_15)</name>
    <dbReference type="NCBI Taxonomy" id="1802363"/>
    <lineage>
        <taxon>Bacteria</taxon>
        <taxon>Candidatus Terryibacteriota</taxon>
    </lineage>
</organism>
<keyword evidence="3 6" id="KW-0812">Transmembrane</keyword>
<comment type="caution">
    <text evidence="7">The sequence shown here is derived from an EMBL/GenBank/DDBJ whole genome shotgun (WGS) entry which is preliminary data.</text>
</comment>
<feature type="transmembrane region" description="Helical" evidence="6">
    <location>
        <begin position="6"/>
        <end position="31"/>
    </location>
</feature>
<dbReference type="GO" id="GO:0071555">
    <property type="term" value="P:cell wall organization"/>
    <property type="evidence" value="ECO:0007669"/>
    <property type="project" value="TreeGrafter"/>
</dbReference>
<feature type="transmembrane region" description="Helical" evidence="6">
    <location>
        <begin position="180"/>
        <end position="198"/>
    </location>
</feature>
<evidence type="ECO:0000256" key="1">
    <source>
        <dbReference type="ARBA" id="ARBA00004141"/>
    </source>
</evidence>
<evidence type="ECO:0000256" key="5">
    <source>
        <dbReference type="ARBA" id="ARBA00023136"/>
    </source>
</evidence>
<evidence type="ECO:0000256" key="4">
    <source>
        <dbReference type="ARBA" id="ARBA00022989"/>
    </source>
</evidence>
<feature type="transmembrane region" description="Helical" evidence="6">
    <location>
        <begin position="333"/>
        <end position="350"/>
    </location>
</feature>
<dbReference type="GO" id="GO:0005886">
    <property type="term" value="C:plasma membrane"/>
    <property type="evidence" value="ECO:0007669"/>
    <property type="project" value="TreeGrafter"/>
</dbReference>
<dbReference type="GO" id="GO:0016780">
    <property type="term" value="F:phosphotransferase activity, for other substituted phosphate groups"/>
    <property type="evidence" value="ECO:0007669"/>
    <property type="project" value="InterPro"/>
</dbReference>
<reference evidence="7 8" key="1">
    <citation type="journal article" date="2016" name="Nat. Commun.">
        <title>Thousands of microbial genomes shed light on interconnected biogeochemical processes in an aquifer system.</title>
        <authorList>
            <person name="Anantharaman K."/>
            <person name="Brown C.T."/>
            <person name="Hug L.A."/>
            <person name="Sharon I."/>
            <person name="Castelle C.J."/>
            <person name="Probst A.J."/>
            <person name="Thomas B.C."/>
            <person name="Singh A."/>
            <person name="Wilkins M.J."/>
            <person name="Karaoz U."/>
            <person name="Brodie E.L."/>
            <person name="Williams K.H."/>
            <person name="Hubbard S.S."/>
            <person name="Banfield J.F."/>
        </authorList>
    </citation>
    <scope>NUCLEOTIDE SEQUENCE [LARGE SCALE GENOMIC DNA]</scope>
    <source>
        <strain evidence="8">RIFCSPHIGHO2_01_FULL_58_15</strain>
    </source>
</reference>
<dbReference type="EMBL" id="MHST01000012">
    <property type="protein sequence ID" value="OHA49258.1"/>
    <property type="molecule type" value="Genomic_DNA"/>
</dbReference>